<sequence length="101" mass="10996">MTPGKPTSPGSAFTYRVGAFVIDKRDGTMCQVMGHVGPHVQVRLPGGGLEWDVPASALRLATKEERRAGWLREDGGREPEHVPTRACRYFACAACAARGWQ</sequence>
<evidence type="ECO:0000313" key="1">
    <source>
        <dbReference type="EMBL" id="MFC5722567.1"/>
    </source>
</evidence>
<organism evidence="1 2">
    <name type="scientific">Streptomyces gamaensis</name>
    <dbReference type="NCBI Taxonomy" id="1763542"/>
    <lineage>
        <taxon>Bacteria</taxon>
        <taxon>Bacillati</taxon>
        <taxon>Actinomycetota</taxon>
        <taxon>Actinomycetes</taxon>
        <taxon>Kitasatosporales</taxon>
        <taxon>Streptomycetaceae</taxon>
        <taxon>Streptomyces</taxon>
    </lineage>
</organism>
<dbReference type="Proteomes" id="UP001596083">
    <property type="component" value="Unassembled WGS sequence"/>
</dbReference>
<reference evidence="2" key="1">
    <citation type="journal article" date="2019" name="Int. J. Syst. Evol. Microbiol.">
        <title>The Global Catalogue of Microorganisms (GCM) 10K type strain sequencing project: providing services to taxonomists for standard genome sequencing and annotation.</title>
        <authorList>
            <consortium name="The Broad Institute Genomics Platform"/>
            <consortium name="The Broad Institute Genome Sequencing Center for Infectious Disease"/>
            <person name="Wu L."/>
            <person name="Ma J."/>
        </authorList>
    </citation>
    <scope>NUCLEOTIDE SEQUENCE [LARGE SCALE GENOMIC DNA]</scope>
    <source>
        <strain evidence="2">CGMCC 4.7304</strain>
    </source>
</reference>
<comment type="caution">
    <text evidence="1">The sequence shown here is derived from an EMBL/GenBank/DDBJ whole genome shotgun (WGS) entry which is preliminary data.</text>
</comment>
<dbReference type="RefSeq" id="WP_390318122.1">
    <property type="nucleotide sequence ID" value="NZ_JBHSPB010000012.1"/>
</dbReference>
<dbReference type="EMBL" id="JBHSPB010000012">
    <property type="protein sequence ID" value="MFC5722567.1"/>
    <property type="molecule type" value="Genomic_DNA"/>
</dbReference>
<accession>A0ABW0Z371</accession>
<gene>
    <name evidence="1" type="ORF">ACFP1Z_20570</name>
</gene>
<keyword evidence="2" id="KW-1185">Reference proteome</keyword>
<evidence type="ECO:0008006" key="3">
    <source>
        <dbReference type="Google" id="ProtNLM"/>
    </source>
</evidence>
<evidence type="ECO:0000313" key="2">
    <source>
        <dbReference type="Proteomes" id="UP001596083"/>
    </source>
</evidence>
<name>A0ABW0Z371_9ACTN</name>
<proteinExistence type="predicted"/>
<protein>
    <recommendedName>
        <fullName evidence="3">Nudix hydrolase domain-containing protein</fullName>
    </recommendedName>
</protein>